<feature type="signal peptide" evidence="1">
    <location>
        <begin position="1"/>
        <end position="29"/>
    </location>
</feature>
<dbReference type="GeneID" id="105843864"/>
<dbReference type="Proteomes" id="UP001652625">
    <property type="component" value="Chromosome 04"/>
</dbReference>
<evidence type="ECO:0000256" key="1">
    <source>
        <dbReference type="SAM" id="SignalP"/>
    </source>
</evidence>
<keyword evidence="2" id="KW-1185">Reference proteome</keyword>
<sequence>MKPTYKKNCFRSLLLIASLTNIMMQYSYPARKSSKYSFTVYKDRKIDDSSNTIETHSDYMECITSCYNKKENCKSIDAKIENNITLTCRFFKNDFPKTMQAEGFLFILAKPPNCSLSCSIAMSTCGKCDCNPSCAARNRRQHVCNCTNAAGVAKNCQDHHNNGFNKTGVYQISPNGSSFEVVCEMGKVEQQNPRVTNPICNTLQSNLQTGFNNLVSYCVVTCAKYPQINTMFFSKNLGCYCGRNLGRNSGLNVYSTQWDYCTVEPSSKSCTLSKVYYGSYIYFDTYIYIGYISWSSCLIFCVDYQKKYPTQNGYVASAIVDVYGDCQCLYGFSGQTTSFNSGCSFYETLPPTSFPNMKALKIWQSRQK</sequence>
<gene>
    <name evidence="3" type="primary">LOC105843864</name>
</gene>
<reference evidence="3" key="1">
    <citation type="submission" date="2025-08" db="UniProtKB">
        <authorList>
            <consortium name="RefSeq"/>
        </authorList>
    </citation>
    <scope>IDENTIFICATION</scope>
</reference>
<proteinExistence type="predicted"/>
<dbReference type="InterPro" id="IPR014716">
    <property type="entry name" value="Fibrinogen_a/b/g_C_1"/>
</dbReference>
<dbReference type="RefSeq" id="XP_065652263.1">
    <property type="nucleotide sequence ID" value="XM_065796191.1"/>
</dbReference>
<keyword evidence="1" id="KW-0732">Signal</keyword>
<feature type="chain" id="PRO_5046803779" evidence="1">
    <location>
        <begin position="30"/>
        <end position="368"/>
    </location>
</feature>
<organism evidence="2 3">
    <name type="scientific">Hydra vulgaris</name>
    <name type="common">Hydra</name>
    <name type="synonym">Hydra attenuata</name>
    <dbReference type="NCBI Taxonomy" id="6087"/>
    <lineage>
        <taxon>Eukaryota</taxon>
        <taxon>Metazoa</taxon>
        <taxon>Cnidaria</taxon>
        <taxon>Hydrozoa</taxon>
        <taxon>Hydroidolina</taxon>
        <taxon>Anthoathecata</taxon>
        <taxon>Aplanulata</taxon>
        <taxon>Hydridae</taxon>
        <taxon>Hydra</taxon>
    </lineage>
</organism>
<dbReference type="Gene3D" id="3.90.215.10">
    <property type="entry name" value="Gamma Fibrinogen, chain A, domain 1"/>
    <property type="match status" value="1"/>
</dbReference>
<evidence type="ECO:0000313" key="3">
    <source>
        <dbReference type="RefSeq" id="XP_065652263.1"/>
    </source>
</evidence>
<name>A0ABM4BSX6_HYDVU</name>
<accession>A0ABM4BSX6</accession>
<evidence type="ECO:0000313" key="2">
    <source>
        <dbReference type="Proteomes" id="UP001652625"/>
    </source>
</evidence>
<protein>
    <submittedName>
        <fullName evidence="3">Uncharacterized protein LOC105843864</fullName>
    </submittedName>
</protein>